<dbReference type="Pfam" id="PF01774">
    <property type="entry name" value="UreD"/>
    <property type="match status" value="1"/>
</dbReference>
<proteinExistence type="inferred from homology"/>
<gene>
    <name evidence="3 5" type="primary">ureD</name>
    <name evidence="5" type="ORF">POI8812_01729</name>
</gene>
<comment type="subcellular location">
    <subcellularLocation>
        <location evidence="3">Cytoplasm</location>
    </subcellularLocation>
</comment>
<reference evidence="5 6" key="1">
    <citation type="submission" date="2018-03" db="EMBL/GenBank/DDBJ databases">
        <authorList>
            <person name="Keele B.F."/>
        </authorList>
    </citation>
    <scope>NUCLEOTIDE SEQUENCE [LARGE SCALE GENOMIC DNA]</scope>
    <source>
        <strain evidence="5 6">CeCT 8812</strain>
    </source>
</reference>
<dbReference type="PANTHER" id="PTHR33643">
    <property type="entry name" value="UREASE ACCESSORY PROTEIN D"/>
    <property type="match status" value="1"/>
</dbReference>
<dbReference type="GO" id="GO:0005737">
    <property type="term" value="C:cytoplasm"/>
    <property type="evidence" value="ECO:0007669"/>
    <property type="project" value="UniProtKB-SubCell"/>
</dbReference>
<evidence type="ECO:0000256" key="3">
    <source>
        <dbReference type="HAMAP-Rule" id="MF_01384"/>
    </source>
</evidence>
<keyword evidence="6" id="KW-1185">Reference proteome</keyword>
<dbReference type="Proteomes" id="UP000244932">
    <property type="component" value="Unassembled WGS sequence"/>
</dbReference>
<dbReference type="InterPro" id="IPR002669">
    <property type="entry name" value="UreD"/>
</dbReference>
<dbReference type="GO" id="GO:0016151">
    <property type="term" value="F:nickel cation binding"/>
    <property type="evidence" value="ECO:0007669"/>
    <property type="project" value="UniProtKB-UniRule"/>
</dbReference>
<keyword evidence="3" id="KW-0963">Cytoplasm</keyword>
<keyword evidence="3" id="KW-0996">Nickel insertion</keyword>
<dbReference type="RefSeq" id="WP_108782123.1">
    <property type="nucleotide sequence ID" value="NZ_OMKW01000002.1"/>
</dbReference>
<name>A0A2R8ABI4_9RHOB</name>
<accession>A0A2R8ABI4</accession>
<feature type="region of interest" description="Disordered" evidence="4">
    <location>
        <begin position="1"/>
        <end position="31"/>
    </location>
</feature>
<evidence type="ECO:0000256" key="4">
    <source>
        <dbReference type="SAM" id="MobiDB-lite"/>
    </source>
</evidence>
<feature type="compositionally biased region" description="Low complexity" evidence="4">
    <location>
        <begin position="12"/>
        <end position="30"/>
    </location>
</feature>
<keyword evidence="2 3" id="KW-0143">Chaperone</keyword>
<evidence type="ECO:0000313" key="6">
    <source>
        <dbReference type="Proteomes" id="UP000244932"/>
    </source>
</evidence>
<organism evidence="5 6">
    <name type="scientific">Pontivivens insulae</name>
    <dbReference type="NCBI Taxonomy" id="1639689"/>
    <lineage>
        <taxon>Bacteria</taxon>
        <taxon>Pseudomonadati</taxon>
        <taxon>Pseudomonadota</taxon>
        <taxon>Alphaproteobacteria</taxon>
        <taxon>Rhodobacterales</taxon>
        <taxon>Paracoccaceae</taxon>
        <taxon>Pontivivens</taxon>
    </lineage>
</organism>
<evidence type="ECO:0000313" key="5">
    <source>
        <dbReference type="EMBL" id="SPF29420.1"/>
    </source>
</evidence>
<comment type="function">
    <text evidence="3">Required for maturation of urease via the functional incorporation of the urease nickel metallocenter.</text>
</comment>
<dbReference type="OrthoDB" id="9798842at2"/>
<dbReference type="AlphaFoldDB" id="A0A2R8ABI4"/>
<comment type="subunit">
    <text evidence="3">UreD, UreF and UreG form a complex that acts as a GTP-hydrolysis-dependent molecular chaperone, activating the urease apoprotein by helping to assemble the nickel containing metallocenter of UreC. The UreE protein probably delivers the nickel.</text>
</comment>
<dbReference type="HAMAP" id="MF_01384">
    <property type="entry name" value="UreD"/>
    <property type="match status" value="1"/>
</dbReference>
<protein>
    <recommendedName>
        <fullName evidence="3">Urease accessory protein UreD</fullName>
    </recommendedName>
</protein>
<comment type="similarity">
    <text evidence="1 3">Belongs to the UreD family.</text>
</comment>
<evidence type="ECO:0000256" key="1">
    <source>
        <dbReference type="ARBA" id="ARBA00007177"/>
    </source>
</evidence>
<dbReference type="PANTHER" id="PTHR33643:SF1">
    <property type="entry name" value="UREASE ACCESSORY PROTEIN D"/>
    <property type="match status" value="1"/>
</dbReference>
<dbReference type="EMBL" id="OMKW01000002">
    <property type="protein sequence ID" value="SPF29420.1"/>
    <property type="molecule type" value="Genomic_DNA"/>
</dbReference>
<sequence length="274" mass="29184">MTAPFTPPPTSGRPMQRARGGARAAVSGRRLTGLRQSGSGKVLMPATHGGPSQAVFINTAGGVTGGDRFDWTLEAADGAHLVGTTQAAERLYRASGDTGRIQTTLSVGAGARLDWLPLETILFDGSATARRIDVSLEGDADFMALETIVLGRAAMGEHLNTLSFTDDWRIRRDGKLVQAEALRLTGDLASLRNGPATLEGIGAFATFLHSGPLAMDRLDAAREALPSTVTAAASAWNGQLVCRLHAADLHPLRQGIRAFLERYRGDPLPRVWYM</sequence>
<evidence type="ECO:0000256" key="2">
    <source>
        <dbReference type="ARBA" id="ARBA00023186"/>
    </source>
</evidence>
<feature type="compositionally biased region" description="Pro residues" evidence="4">
    <location>
        <begin position="1"/>
        <end position="11"/>
    </location>
</feature>